<dbReference type="Gene3D" id="3.40.50.150">
    <property type="entry name" value="Vaccinia Virus protein VP39"/>
    <property type="match status" value="1"/>
</dbReference>
<accession>A0AAV3WED9</accession>
<evidence type="ECO:0000259" key="4">
    <source>
        <dbReference type="Pfam" id="PF13649"/>
    </source>
</evidence>
<reference evidence="5" key="1">
    <citation type="submission" date="2019-10" db="EMBL/GenBank/DDBJ databases">
        <title>Draft genome sequece of Microseira wollei NIES-4236.</title>
        <authorList>
            <person name="Yamaguchi H."/>
            <person name="Suzuki S."/>
            <person name="Kawachi M."/>
        </authorList>
    </citation>
    <scope>NUCLEOTIDE SEQUENCE</scope>
    <source>
        <strain evidence="5">NIES-4236</strain>
    </source>
</reference>
<dbReference type="Proteomes" id="UP001050975">
    <property type="component" value="Unassembled WGS sequence"/>
</dbReference>
<sequence length="182" mass="20647">MHLRFAVNLEIRSKKQKMPQFQPDIGHIPSHPDVIQDILNLAKITPEDIFYDLGCGDGQMAIAAALQCGARGVGIDIDPDRIQAANENALAAGVSDLVTFRHQNIFESDFSDATVVYVYLLPHVNKRLRPMLWNQLKPGTRVLSLDFDMEDWEPEQVIYVPTPEAEFTIYRWVISGREIEVK</sequence>
<dbReference type="CDD" id="cd02440">
    <property type="entry name" value="AdoMet_MTases"/>
    <property type="match status" value="1"/>
</dbReference>
<gene>
    <name evidence="5" type="ORF">MiSe_02560</name>
</gene>
<dbReference type="SUPFAM" id="SSF53335">
    <property type="entry name" value="S-adenosyl-L-methionine-dependent methyltransferases"/>
    <property type="match status" value="1"/>
</dbReference>
<feature type="domain" description="Methyltransferase" evidence="4">
    <location>
        <begin position="52"/>
        <end position="128"/>
    </location>
</feature>
<dbReference type="PANTHER" id="PTHR13610:SF11">
    <property type="entry name" value="METHYLTRANSFERASE DOMAIN-CONTAINING PROTEIN"/>
    <property type="match status" value="1"/>
</dbReference>
<dbReference type="InterPro" id="IPR026170">
    <property type="entry name" value="FAM173A/B"/>
</dbReference>
<evidence type="ECO:0000256" key="1">
    <source>
        <dbReference type="ARBA" id="ARBA00022603"/>
    </source>
</evidence>
<dbReference type="GO" id="GO:0016279">
    <property type="term" value="F:protein-lysine N-methyltransferase activity"/>
    <property type="evidence" value="ECO:0007669"/>
    <property type="project" value="InterPro"/>
</dbReference>
<evidence type="ECO:0000313" key="5">
    <source>
        <dbReference type="EMBL" id="GET35514.1"/>
    </source>
</evidence>
<dbReference type="EMBL" id="BLAY01000002">
    <property type="protein sequence ID" value="GET35514.1"/>
    <property type="molecule type" value="Genomic_DNA"/>
</dbReference>
<protein>
    <recommendedName>
        <fullName evidence="4">Methyltransferase domain-containing protein</fullName>
    </recommendedName>
</protein>
<dbReference type="PANTHER" id="PTHR13610">
    <property type="entry name" value="METHYLTRANSFERASE DOMAIN-CONTAINING PROTEIN"/>
    <property type="match status" value="1"/>
</dbReference>
<dbReference type="Pfam" id="PF13649">
    <property type="entry name" value="Methyltransf_25"/>
    <property type="match status" value="1"/>
</dbReference>
<organism evidence="5 6">
    <name type="scientific">Microseira wollei NIES-4236</name>
    <dbReference type="NCBI Taxonomy" id="2530354"/>
    <lineage>
        <taxon>Bacteria</taxon>
        <taxon>Bacillati</taxon>
        <taxon>Cyanobacteriota</taxon>
        <taxon>Cyanophyceae</taxon>
        <taxon>Oscillatoriophycideae</taxon>
        <taxon>Aerosakkonematales</taxon>
        <taxon>Aerosakkonemataceae</taxon>
        <taxon>Microseira</taxon>
    </lineage>
</organism>
<dbReference type="InterPro" id="IPR029063">
    <property type="entry name" value="SAM-dependent_MTases_sf"/>
</dbReference>
<evidence type="ECO:0000256" key="3">
    <source>
        <dbReference type="ARBA" id="ARBA00022691"/>
    </source>
</evidence>
<dbReference type="GO" id="GO:0032259">
    <property type="term" value="P:methylation"/>
    <property type="evidence" value="ECO:0007669"/>
    <property type="project" value="UniProtKB-KW"/>
</dbReference>
<dbReference type="AlphaFoldDB" id="A0AAV3WED9"/>
<keyword evidence="3" id="KW-0949">S-adenosyl-L-methionine</keyword>
<dbReference type="InterPro" id="IPR041698">
    <property type="entry name" value="Methyltransf_25"/>
</dbReference>
<evidence type="ECO:0000256" key="2">
    <source>
        <dbReference type="ARBA" id="ARBA00022679"/>
    </source>
</evidence>
<keyword evidence="2" id="KW-0808">Transferase</keyword>
<keyword evidence="1" id="KW-0489">Methyltransferase</keyword>
<proteinExistence type="predicted"/>
<comment type="caution">
    <text evidence="5">The sequence shown here is derived from an EMBL/GenBank/DDBJ whole genome shotgun (WGS) entry which is preliminary data.</text>
</comment>
<keyword evidence="6" id="KW-1185">Reference proteome</keyword>
<name>A0AAV3WED9_9CYAN</name>
<evidence type="ECO:0000313" key="6">
    <source>
        <dbReference type="Proteomes" id="UP001050975"/>
    </source>
</evidence>